<dbReference type="AlphaFoldDB" id="A0A563D8F8"/>
<keyword evidence="2" id="KW-1185">Reference proteome</keyword>
<name>A0A563D8F8_9FLAO</name>
<evidence type="ECO:0000313" key="1">
    <source>
        <dbReference type="EMBL" id="TWP26221.1"/>
    </source>
</evidence>
<sequence length="371" mass="44623">MKNVAILEFETHSHLLYLWDRILQDQNSYQYHFFVSKNINKQLRDITSTKITVIEHFIDLNNKLFSYDLVIINTLHRNFEKYALIFENYKTLLLVHNSNFYFKSANYKFIYLFKNFNVQLNYYYLKLIYKEKIYKNRSIINRAGAFGFLSEEILNYNSNQYKNKYYVPLFYNKSVEISSNQSQIKIVIPGNISQRRRDYDLIFKILPELAPKANLCFVFLGKPENIKMQKKLENFSKSKFSNRIQIKYYSQWISQKEFDAEMFSSHYLLCPLHKETSFYLQKEIYGKTKISGNETDCIYYGKIGIFPEFYKMKNWDNLYYKNQQDLINILENITFEKYIEDTKGLLKNAKLFSQSNASKHMINVFDKLINV</sequence>
<dbReference type="RefSeq" id="WP_146293577.1">
    <property type="nucleotide sequence ID" value="NZ_SELH01000026.1"/>
</dbReference>
<dbReference type="EMBL" id="SELH01000026">
    <property type="protein sequence ID" value="TWP26221.1"/>
    <property type="molecule type" value="Genomic_DNA"/>
</dbReference>
<organism evidence="1 2">
    <name type="scientific">Apibacter muscae</name>
    <dbReference type="NCBI Taxonomy" id="2509004"/>
    <lineage>
        <taxon>Bacteria</taxon>
        <taxon>Pseudomonadati</taxon>
        <taxon>Bacteroidota</taxon>
        <taxon>Flavobacteriia</taxon>
        <taxon>Flavobacteriales</taxon>
        <taxon>Weeksellaceae</taxon>
        <taxon>Apibacter</taxon>
    </lineage>
</organism>
<evidence type="ECO:0008006" key="3">
    <source>
        <dbReference type="Google" id="ProtNLM"/>
    </source>
</evidence>
<reference evidence="1 2" key="1">
    <citation type="submission" date="2019-02" db="EMBL/GenBank/DDBJ databases">
        <title>Apibacter muscae sp. nov.: a novel member of the house fly microbiota.</title>
        <authorList>
            <person name="Park R."/>
        </authorList>
    </citation>
    <scope>NUCLEOTIDE SEQUENCE [LARGE SCALE GENOMIC DNA]</scope>
    <source>
        <strain evidence="1 2">AL1</strain>
    </source>
</reference>
<dbReference type="Proteomes" id="UP000319499">
    <property type="component" value="Unassembled WGS sequence"/>
</dbReference>
<dbReference type="SUPFAM" id="SSF53756">
    <property type="entry name" value="UDP-Glycosyltransferase/glycogen phosphorylase"/>
    <property type="match status" value="1"/>
</dbReference>
<protein>
    <recommendedName>
        <fullName evidence="3">Glycosyltransferase family 1 protein</fullName>
    </recommendedName>
</protein>
<evidence type="ECO:0000313" key="2">
    <source>
        <dbReference type="Proteomes" id="UP000319499"/>
    </source>
</evidence>
<proteinExistence type="predicted"/>
<comment type="caution">
    <text evidence="1">The sequence shown here is derived from an EMBL/GenBank/DDBJ whole genome shotgun (WGS) entry which is preliminary data.</text>
</comment>
<dbReference type="OrthoDB" id="4291430at2"/>
<gene>
    <name evidence="1" type="ORF">ETU09_11015</name>
</gene>
<accession>A0A563D8F8</accession>